<evidence type="ECO:0000313" key="3">
    <source>
        <dbReference type="EMBL" id="MBE0128729.1"/>
    </source>
</evidence>
<proteinExistence type="inferred from homology"/>
<dbReference type="InterPro" id="IPR007214">
    <property type="entry name" value="YbaK/aa-tRNA-synth-assoc-dom"/>
</dbReference>
<sequence length="191" mass="21017">MHYCAALFASSMYGLNKMDENAVLTLLNELGIPYRYVSHPEVKTVADHLSFAATFPAQLLKNLLLKNSSGKHFYLYILDGNRKADLRELAQQLEESRLSFASPGELMATLGVEPGSVTPFSVACHSKSNIQIILDASVSATQPLGFHPLVNTASVCISRSDLLRLLAFYGYFPTDIQSGDILRFKRDALSS</sequence>
<comment type="similarity">
    <text evidence="1">Belongs to the PRORSD1 family.</text>
</comment>
<accession>A0A8I0SYW8</accession>
<dbReference type="Gene3D" id="3.90.960.10">
    <property type="entry name" value="YbaK/aminoacyl-tRNA synthetase-associated domain"/>
    <property type="match status" value="1"/>
</dbReference>
<feature type="domain" description="YbaK/aminoacyl-tRNA synthetase-associated" evidence="2">
    <location>
        <begin position="39"/>
        <end position="165"/>
    </location>
</feature>
<evidence type="ECO:0000313" key="4">
    <source>
        <dbReference type="Proteomes" id="UP000656723"/>
    </source>
</evidence>
<dbReference type="PANTHER" id="PTHR31423:SF3">
    <property type="entry name" value="PROLYL-TRNA SYNTHETASE ASSOCIATED DOMAIN-CONTAINING PROTEIN 1-RELATED"/>
    <property type="match status" value="1"/>
</dbReference>
<comment type="caution">
    <text evidence="3">The sequence shown here is derived from an EMBL/GenBank/DDBJ whole genome shotgun (WGS) entry which is preliminary data.</text>
</comment>
<evidence type="ECO:0000259" key="2">
    <source>
        <dbReference type="Pfam" id="PF04073"/>
    </source>
</evidence>
<protein>
    <recommendedName>
        <fullName evidence="2">YbaK/aminoacyl-tRNA synthetase-associated domain-containing protein</fullName>
    </recommendedName>
</protein>
<reference evidence="3" key="1">
    <citation type="submission" date="2019-07" db="EMBL/GenBank/DDBJ databases">
        <title>KPC-2 carbapenem resistent Enterobacterales isolates from Germany.</title>
        <authorList>
            <person name="Yao Y."/>
            <person name="Falgenhauer L."/>
            <person name="Imirzalioglu C."/>
            <person name="Chakraborty T."/>
        </authorList>
    </citation>
    <scope>NUCLEOTIDE SEQUENCE</scope>
    <source>
        <strain evidence="3">CA13304</strain>
    </source>
</reference>
<dbReference type="InterPro" id="IPR036754">
    <property type="entry name" value="YbaK/aa-tRNA-synt-asso_dom_sf"/>
</dbReference>
<dbReference type="GO" id="GO:0002161">
    <property type="term" value="F:aminoacyl-tRNA deacylase activity"/>
    <property type="evidence" value="ECO:0007669"/>
    <property type="project" value="InterPro"/>
</dbReference>
<dbReference type="InterPro" id="IPR040285">
    <property type="entry name" value="ProX/PRXD1"/>
</dbReference>
<evidence type="ECO:0000256" key="1">
    <source>
        <dbReference type="ARBA" id="ARBA00010201"/>
    </source>
</evidence>
<dbReference type="AlphaFoldDB" id="A0A8I0SYW8"/>
<dbReference type="Pfam" id="PF04073">
    <property type="entry name" value="tRNA_edit"/>
    <property type="match status" value="1"/>
</dbReference>
<gene>
    <name evidence="3" type="ORF">FOT72_12095</name>
</gene>
<name>A0A8I0SYW8_CITAM</name>
<dbReference type="Proteomes" id="UP000656723">
    <property type="component" value="Unassembled WGS sequence"/>
</dbReference>
<dbReference type="EMBL" id="VKME01000009">
    <property type="protein sequence ID" value="MBE0128729.1"/>
    <property type="molecule type" value="Genomic_DNA"/>
</dbReference>
<dbReference type="SUPFAM" id="SSF55826">
    <property type="entry name" value="YbaK/ProRS associated domain"/>
    <property type="match status" value="1"/>
</dbReference>
<dbReference type="PANTHER" id="PTHR31423">
    <property type="entry name" value="YBAK DOMAIN-CONTAINING PROTEIN"/>
    <property type="match status" value="1"/>
</dbReference>
<organism evidence="3 4">
    <name type="scientific">Citrobacter amalonaticus</name>
    <dbReference type="NCBI Taxonomy" id="35703"/>
    <lineage>
        <taxon>Bacteria</taxon>
        <taxon>Pseudomonadati</taxon>
        <taxon>Pseudomonadota</taxon>
        <taxon>Gammaproteobacteria</taxon>
        <taxon>Enterobacterales</taxon>
        <taxon>Enterobacteriaceae</taxon>
        <taxon>Citrobacter</taxon>
    </lineage>
</organism>